<keyword evidence="2" id="KW-0808">Transferase</keyword>
<organism evidence="4 5">
    <name type="scientific">Pelagomonas calceolata</name>
    <dbReference type="NCBI Taxonomy" id="35677"/>
    <lineage>
        <taxon>Eukaryota</taxon>
        <taxon>Sar</taxon>
        <taxon>Stramenopiles</taxon>
        <taxon>Ochrophyta</taxon>
        <taxon>Pelagophyceae</taxon>
        <taxon>Pelagomonadales</taxon>
        <taxon>Pelagomonadaceae</taxon>
        <taxon>Pelagomonas</taxon>
    </lineage>
</organism>
<keyword evidence="5" id="KW-1185">Reference proteome</keyword>
<evidence type="ECO:0000256" key="2">
    <source>
        <dbReference type="ARBA" id="ARBA00022679"/>
    </source>
</evidence>
<dbReference type="AlphaFoldDB" id="A0A8J2WTG5"/>
<evidence type="ECO:0000313" key="5">
    <source>
        <dbReference type="Proteomes" id="UP000789595"/>
    </source>
</evidence>
<dbReference type="EMBL" id="CAKKNE010000002">
    <property type="protein sequence ID" value="CAH0367612.1"/>
    <property type="molecule type" value="Genomic_DNA"/>
</dbReference>
<dbReference type="OrthoDB" id="205623at2759"/>
<reference evidence="4" key="1">
    <citation type="submission" date="2021-11" db="EMBL/GenBank/DDBJ databases">
        <authorList>
            <consortium name="Genoscope - CEA"/>
            <person name="William W."/>
        </authorList>
    </citation>
    <scope>NUCLEOTIDE SEQUENCE</scope>
</reference>
<dbReference type="SUPFAM" id="SSF52540">
    <property type="entry name" value="P-loop containing nucleoside triphosphate hydrolases"/>
    <property type="match status" value="1"/>
</dbReference>
<sequence length="401" mass="44023">MLLLAWLITSVDATCNPEGFDPKNANLDMARWRVHANPPVDTARTNRAFGAYKFSASDGRETFPVAFGMVEGWPWPHRCDPAKYRRLHATVKFRNTDVAVASYPKTGTTWVEQIVLLLLHGADAKLDPASRNTYNARRNPLGCVWLEPMVASARRARMSLNQFADLPAPRVLKSHAPFDAFLGTRGSTDNASLANLRQTGLKVIYVARNPKDAAVSMYFQRAPLPGKRNNIKRRMPMDAWCALYTKGYVSCGAFVDHVARWHAVSKAVESPVLFVTYEELKQNPAKGVRKIADHLGLERSDEDINAVVKLSSFDAMAAQARKAPRPGDARNAKYATLTNGAVDAKSASSHLRQGGAGTWVQHFSPLLSKQFDAAYQSTMAVAAARLGGPPPAFDFGHGCVM</sequence>
<dbReference type="Gene3D" id="3.40.50.300">
    <property type="entry name" value="P-loop containing nucleotide triphosphate hydrolases"/>
    <property type="match status" value="1"/>
</dbReference>
<dbReference type="InterPro" id="IPR000863">
    <property type="entry name" value="Sulfotransferase_dom"/>
</dbReference>
<dbReference type="GO" id="GO:0008146">
    <property type="term" value="F:sulfotransferase activity"/>
    <property type="evidence" value="ECO:0007669"/>
    <property type="project" value="InterPro"/>
</dbReference>
<protein>
    <recommendedName>
        <fullName evidence="3">Sulfotransferase domain-containing protein</fullName>
    </recommendedName>
</protein>
<evidence type="ECO:0000259" key="3">
    <source>
        <dbReference type="Pfam" id="PF00685"/>
    </source>
</evidence>
<evidence type="ECO:0000313" key="4">
    <source>
        <dbReference type="EMBL" id="CAH0367612.1"/>
    </source>
</evidence>
<dbReference type="PANTHER" id="PTHR11783">
    <property type="entry name" value="SULFOTRANSFERASE SULT"/>
    <property type="match status" value="1"/>
</dbReference>
<proteinExistence type="inferred from homology"/>
<name>A0A8J2WTG5_9STRA</name>
<dbReference type="InterPro" id="IPR027417">
    <property type="entry name" value="P-loop_NTPase"/>
</dbReference>
<dbReference type="Pfam" id="PF00685">
    <property type="entry name" value="Sulfotransfer_1"/>
    <property type="match status" value="1"/>
</dbReference>
<evidence type="ECO:0000256" key="1">
    <source>
        <dbReference type="ARBA" id="ARBA00005771"/>
    </source>
</evidence>
<feature type="domain" description="Sulfotransferase" evidence="3">
    <location>
        <begin position="96"/>
        <end position="380"/>
    </location>
</feature>
<comment type="similarity">
    <text evidence="1">Belongs to the sulfotransferase 1 family.</text>
</comment>
<gene>
    <name evidence="4" type="ORF">PECAL_2P06440</name>
</gene>
<comment type="caution">
    <text evidence="4">The sequence shown here is derived from an EMBL/GenBank/DDBJ whole genome shotgun (WGS) entry which is preliminary data.</text>
</comment>
<accession>A0A8J2WTG5</accession>
<dbReference type="Proteomes" id="UP000789595">
    <property type="component" value="Unassembled WGS sequence"/>
</dbReference>